<dbReference type="InterPro" id="IPR001387">
    <property type="entry name" value="Cro/C1-type_HTH"/>
</dbReference>
<dbReference type="AlphaFoldDB" id="A0A212JB90"/>
<dbReference type="Pfam" id="PF13443">
    <property type="entry name" value="HTH_26"/>
    <property type="match status" value="1"/>
</dbReference>
<protein>
    <submittedName>
        <fullName evidence="2">Uncharacterized HTH-type transcriptional regulator YozG</fullName>
    </submittedName>
</protein>
<proteinExistence type="predicted"/>
<name>A0A212JB90_9FIRM</name>
<accession>A0A212JB90</accession>
<sequence>MEMLHKLCEPLHCQPGDLMEYVPEKI</sequence>
<gene>
    <name evidence="2" type="ORF">KL86CLO1_10811</name>
</gene>
<evidence type="ECO:0000313" key="2">
    <source>
        <dbReference type="EMBL" id="SBV96686.1"/>
    </source>
</evidence>
<reference evidence="2" key="1">
    <citation type="submission" date="2016-04" db="EMBL/GenBank/DDBJ databases">
        <authorList>
            <person name="Evans L.H."/>
            <person name="Alamgir A."/>
            <person name="Owens N."/>
            <person name="Weber N.D."/>
            <person name="Virtaneva K."/>
            <person name="Barbian K."/>
            <person name="Babar A."/>
            <person name="Rosenke K."/>
        </authorList>
    </citation>
    <scope>NUCLEOTIDE SEQUENCE</scope>
    <source>
        <strain evidence="2">86</strain>
    </source>
</reference>
<evidence type="ECO:0000259" key="1">
    <source>
        <dbReference type="Pfam" id="PF13443"/>
    </source>
</evidence>
<feature type="domain" description="HTH cro/C1-type" evidence="1">
    <location>
        <begin position="2"/>
        <end position="24"/>
    </location>
</feature>
<dbReference type="EMBL" id="FLUN01000001">
    <property type="protein sequence ID" value="SBV96686.1"/>
    <property type="molecule type" value="Genomic_DNA"/>
</dbReference>
<organism evidence="2">
    <name type="scientific">uncultured Eubacteriales bacterium</name>
    <dbReference type="NCBI Taxonomy" id="172733"/>
    <lineage>
        <taxon>Bacteria</taxon>
        <taxon>Bacillati</taxon>
        <taxon>Bacillota</taxon>
        <taxon>Clostridia</taxon>
        <taxon>Eubacteriales</taxon>
        <taxon>environmental samples</taxon>
    </lineage>
</organism>